<accession>A0ABT2LN91</accession>
<evidence type="ECO:0000313" key="2">
    <source>
        <dbReference type="Proteomes" id="UP001320831"/>
    </source>
</evidence>
<gene>
    <name evidence="1" type="ORF">N5A92_10905</name>
</gene>
<comment type="caution">
    <text evidence="1">The sequence shown here is derived from an EMBL/GenBank/DDBJ whole genome shotgun (WGS) entry which is preliminary data.</text>
</comment>
<name>A0ABT2LN91_9HYPH</name>
<proteinExistence type="predicted"/>
<evidence type="ECO:0000313" key="1">
    <source>
        <dbReference type="EMBL" id="MCT7375539.1"/>
    </source>
</evidence>
<sequence>MGLTTALCEASFTERSAAGEFFNPFADFAFFDIIRVKRATASGRAHISKFRLKHRNPISRPAHEMIGTDDIAEWVVDFRVGMSS</sequence>
<protein>
    <submittedName>
        <fullName evidence="1">Uncharacterized protein</fullName>
    </submittedName>
</protein>
<dbReference type="EMBL" id="JAOCZP010000003">
    <property type="protein sequence ID" value="MCT7375539.1"/>
    <property type="molecule type" value="Genomic_DNA"/>
</dbReference>
<keyword evidence="2" id="KW-1185">Reference proteome</keyword>
<reference evidence="1 2" key="1">
    <citation type="submission" date="2022-09" db="EMBL/GenBank/DDBJ databases">
        <title>Chelativorans salina sp. nov., a novel slightly halophilic bacterium isolated from a saline lake sediment enrichment.</title>
        <authorList>
            <person name="Gao L."/>
            <person name="Fang B.-Z."/>
            <person name="Li W.-J."/>
        </authorList>
    </citation>
    <scope>NUCLEOTIDE SEQUENCE [LARGE SCALE GENOMIC DNA]</scope>
    <source>
        <strain evidence="1 2">EGI FJ00035</strain>
    </source>
</reference>
<dbReference type="RefSeq" id="WP_260902589.1">
    <property type="nucleotide sequence ID" value="NZ_JAOCZP010000003.1"/>
</dbReference>
<organism evidence="1 2">
    <name type="scientific">Chelativorans salis</name>
    <dbReference type="NCBI Taxonomy" id="2978478"/>
    <lineage>
        <taxon>Bacteria</taxon>
        <taxon>Pseudomonadati</taxon>
        <taxon>Pseudomonadota</taxon>
        <taxon>Alphaproteobacteria</taxon>
        <taxon>Hyphomicrobiales</taxon>
        <taxon>Phyllobacteriaceae</taxon>
        <taxon>Chelativorans</taxon>
    </lineage>
</organism>
<dbReference type="Proteomes" id="UP001320831">
    <property type="component" value="Unassembled WGS sequence"/>
</dbReference>